<reference evidence="2" key="1">
    <citation type="journal article" date="2020" name="mSystems">
        <title>Genome- and Community-Level Interaction Insights into Carbon Utilization and Element Cycling Functions of Hydrothermarchaeota in Hydrothermal Sediment.</title>
        <authorList>
            <person name="Zhou Z."/>
            <person name="Liu Y."/>
            <person name="Xu W."/>
            <person name="Pan J."/>
            <person name="Luo Z.H."/>
            <person name="Li M."/>
        </authorList>
    </citation>
    <scope>NUCLEOTIDE SEQUENCE [LARGE SCALE GENOMIC DNA]</scope>
    <source>
        <strain evidence="2">SpSt-508</strain>
    </source>
</reference>
<dbReference type="PANTHER" id="PTHR28037:SF1">
    <property type="entry name" value="ALCOHOL O-ACETYLTRANSFERASE 1-RELATED"/>
    <property type="match status" value="1"/>
</dbReference>
<sequence>MNSTTLSPHASPERSPSLADTVERHPLGPSEDILWRASRRFRGDGSGLVTLRIHGRIQPELLRGALAVAQKRHPRLRARIAPGPDGKMCFEVHQSFAPIPLQVKSFDTEELPWSDEAHQVLEEEFSDGEPMCRLAVLQSELRPVSELILVMHHSLTDGIAALCLLHQILSHYETLWGGTRLEDLLAATEPLPFLASDNPPLTASWKDRWAMFRRLAKSYARRRRANWTPIPSDSSAYTPYLTRTQLSVEDTHKLLRRCRQQRVPGYGMLFAAALTSLAETFHGQPVQFACRSPINMRELPNCKRVISYEHLGCFAGGLDRVYHFSGRPVEFWSLAREASEDMREFILRQGPAMMMKLIWVADALAPLFRVSAERPPMRDTIQVNYIPDLGIKDRYGDLSMEAFAISGRWRYLGVSLLAFASVLSGRMNFSLGSVNVARQFREEYHQRFMEKIHRVVQGEI</sequence>
<dbReference type="EMBL" id="DSVQ01000012">
    <property type="protein sequence ID" value="HGT39539.1"/>
    <property type="molecule type" value="Genomic_DNA"/>
</dbReference>
<dbReference type="Gene3D" id="3.30.559.30">
    <property type="entry name" value="Nonribosomal peptide synthetase, condensation domain"/>
    <property type="match status" value="1"/>
</dbReference>
<feature type="region of interest" description="Disordered" evidence="1">
    <location>
        <begin position="1"/>
        <end position="26"/>
    </location>
</feature>
<dbReference type="InterPro" id="IPR023213">
    <property type="entry name" value="CAT-like_dom_sf"/>
</dbReference>
<dbReference type="SUPFAM" id="SSF52777">
    <property type="entry name" value="CoA-dependent acyltransferases"/>
    <property type="match status" value="2"/>
</dbReference>
<dbReference type="InterPro" id="IPR052058">
    <property type="entry name" value="Alcohol_O-acetyltransferase"/>
</dbReference>
<comment type="caution">
    <text evidence="2">The sequence shown here is derived from an EMBL/GenBank/DDBJ whole genome shotgun (WGS) entry which is preliminary data.</text>
</comment>
<organism evidence="2">
    <name type="scientific">Schlesneria paludicola</name>
    <dbReference type="NCBI Taxonomy" id="360056"/>
    <lineage>
        <taxon>Bacteria</taxon>
        <taxon>Pseudomonadati</taxon>
        <taxon>Planctomycetota</taxon>
        <taxon>Planctomycetia</taxon>
        <taxon>Planctomycetales</taxon>
        <taxon>Planctomycetaceae</taxon>
        <taxon>Schlesneria</taxon>
    </lineage>
</organism>
<evidence type="ECO:0000313" key="2">
    <source>
        <dbReference type="EMBL" id="HGT39539.1"/>
    </source>
</evidence>
<dbReference type="PANTHER" id="PTHR28037">
    <property type="entry name" value="ALCOHOL O-ACETYLTRANSFERASE 1-RELATED"/>
    <property type="match status" value="1"/>
</dbReference>
<proteinExistence type="predicted"/>
<protein>
    <recommendedName>
        <fullName evidence="3">Condensation domain-containing protein</fullName>
    </recommendedName>
</protein>
<dbReference type="Gene3D" id="3.30.559.10">
    <property type="entry name" value="Chloramphenicol acetyltransferase-like domain"/>
    <property type="match status" value="1"/>
</dbReference>
<evidence type="ECO:0008006" key="3">
    <source>
        <dbReference type="Google" id="ProtNLM"/>
    </source>
</evidence>
<evidence type="ECO:0000256" key="1">
    <source>
        <dbReference type="SAM" id="MobiDB-lite"/>
    </source>
</evidence>
<dbReference type="AlphaFoldDB" id="A0A7C4LMV1"/>
<accession>A0A7C4LMV1</accession>
<gene>
    <name evidence="2" type="ORF">ENS64_09800</name>
</gene>
<name>A0A7C4LMV1_9PLAN</name>